<protein>
    <submittedName>
        <fullName evidence="2">Uncharacterized protein</fullName>
    </submittedName>
</protein>
<reference evidence="2" key="1">
    <citation type="journal article" date="2021" name="Genome Biol. Evol.">
        <title>A High-Quality Reference Genome for a Parasitic Bivalve with Doubly Uniparental Inheritance (Bivalvia: Unionida).</title>
        <authorList>
            <person name="Smith C.H."/>
        </authorList>
    </citation>
    <scope>NUCLEOTIDE SEQUENCE</scope>
    <source>
        <strain evidence="2">CHS0354</strain>
    </source>
</reference>
<keyword evidence="3" id="KW-1185">Reference proteome</keyword>
<feature type="transmembrane region" description="Helical" evidence="1">
    <location>
        <begin position="147"/>
        <end position="168"/>
    </location>
</feature>
<reference evidence="2" key="3">
    <citation type="submission" date="2023-05" db="EMBL/GenBank/DDBJ databases">
        <authorList>
            <person name="Smith C.H."/>
        </authorList>
    </citation>
    <scope>NUCLEOTIDE SEQUENCE</scope>
    <source>
        <strain evidence="2">CHS0354</strain>
        <tissue evidence="2">Mantle</tissue>
    </source>
</reference>
<keyword evidence="1" id="KW-0812">Transmembrane</keyword>
<proteinExistence type="predicted"/>
<evidence type="ECO:0000313" key="2">
    <source>
        <dbReference type="EMBL" id="KAK3581346.1"/>
    </source>
</evidence>
<comment type="caution">
    <text evidence="2">The sequence shown here is derived from an EMBL/GenBank/DDBJ whole genome shotgun (WGS) entry which is preliminary data.</text>
</comment>
<organism evidence="2 3">
    <name type="scientific">Potamilus streckersoni</name>
    <dbReference type="NCBI Taxonomy" id="2493646"/>
    <lineage>
        <taxon>Eukaryota</taxon>
        <taxon>Metazoa</taxon>
        <taxon>Spiralia</taxon>
        <taxon>Lophotrochozoa</taxon>
        <taxon>Mollusca</taxon>
        <taxon>Bivalvia</taxon>
        <taxon>Autobranchia</taxon>
        <taxon>Heteroconchia</taxon>
        <taxon>Palaeoheterodonta</taxon>
        <taxon>Unionida</taxon>
        <taxon>Unionoidea</taxon>
        <taxon>Unionidae</taxon>
        <taxon>Ambleminae</taxon>
        <taxon>Lampsilini</taxon>
        <taxon>Potamilus</taxon>
    </lineage>
</organism>
<sequence length="176" mass="19190">MVSYGIIRAFTEIYVVLCLFRPFEQASSLKCYFCAGTNSKSPCLDAGYFLDGIKDTDGKPQMLKNCTTPFDSTCIIEEYRAGGNIASHIRDCSDGSTFAYPSGENGTVYKKLLAEASLARNQTACIFNSIVQVCLTTCKTDYCNGPIPIAAGTYTPPSILILFIGLFISQKMVCML</sequence>
<keyword evidence="1" id="KW-0472">Membrane</keyword>
<dbReference type="EMBL" id="JAEAOA010001006">
    <property type="protein sequence ID" value="KAK3581346.1"/>
    <property type="molecule type" value="Genomic_DNA"/>
</dbReference>
<keyword evidence="1" id="KW-1133">Transmembrane helix</keyword>
<evidence type="ECO:0000313" key="3">
    <source>
        <dbReference type="Proteomes" id="UP001195483"/>
    </source>
</evidence>
<accession>A0AAE0RX89</accession>
<reference evidence="2" key="2">
    <citation type="journal article" date="2021" name="Genome Biol. Evol.">
        <title>Developing a high-quality reference genome for a parasitic bivalve with doubly uniparental inheritance (Bivalvia: Unionida).</title>
        <authorList>
            <person name="Smith C.H."/>
        </authorList>
    </citation>
    <scope>NUCLEOTIDE SEQUENCE</scope>
    <source>
        <strain evidence="2">CHS0354</strain>
        <tissue evidence="2">Mantle</tissue>
    </source>
</reference>
<evidence type="ECO:0000256" key="1">
    <source>
        <dbReference type="SAM" id="Phobius"/>
    </source>
</evidence>
<gene>
    <name evidence="2" type="ORF">CHS0354_016191</name>
</gene>
<dbReference type="AlphaFoldDB" id="A0AAE0RX89"/>
<dbReference type="Proteomes" id="UP001195483">
    <property type="component" value="Unassembled WGS sequence"/>
</dbReference>
<name>A0AAE0RX89_9BIVA</name>